<feature type="transmembrane region" description="Helical" evidence="1">
    <location>
        <begin position="6"/>
        <end position="31"/>
    </location>
</feature>
<evidence type="ECO:0000313" key="2">
    <source>
        <dbReference type="EMBL" id="AAR39019.1"/>
    </source>
</evidence>
<evidence type="ECO:0000313" key="3">
    <source>
        <dbReference type="Proteomes" id="UP000000578"/>
    </source>
</evidence>
<protein>
    <submittedName>
        <fullName evidence="2">NEQ164</fullName>
    </submittedName>
</protein>
<feature type="transmembrane region" description="Helical" evidence="1">
    <location>
        <begin position="104"/>
        <end position="124"/>
    </location>
</feature>
<dbReference type="HOGENOM" id="CLU_955162_0_0_2"/>
<keyword evidence="3" id="KW-1185">Reference proteome</keyword>
<feature type="transmembrane region" description="Helical" evidence="1">
    <location>
        <begin position="251"/>
        <end position="269"/>
    </location>
</feature>
<reference evidence="2 3" key="1">
    <citation type="journal article" date="2003" name="Proc. Natl. Acad. Sci. U.S.A.">
        <title>The genome of Nanoarchaeum equitans: insights into early archaeal evolution and derived parasitism.</title>
        <authorList>
            <person name="Waters E."/>
            <person name="Hohn M.J."/>
            <person name="Ahel I."/>
            <person name="Graham D.E."/>
            <person name="Adams M.D."/>
            <person name="Barnstead M."/>
            <person name="Beeson K.Y."/>
            <person name="Bibbs L."/>
            <person name="Bolanos R."/>
            <person name="Keller M."/>
            <person name="Kretz K."/>
            <person name="Lin X."/>
            <person name="Mathur E."/>
            <person name="Ni J."/>
            <person name="Podar M."/>
            <person name="Richardson T."/>
            <person name="Sutton G.G."/>
            <person name="Simon M."/>
            <person name="Soll D."/>
            <person name="Stetter K.O."/>
            <person name="Short J.M."/>
            <person name="Noordewier M."/>
        </authorList>
    </citation>
    <scope>NUCLEOTIDE SEQUENCE [LARGE SCALE GENOMIC DNA]</scope>
    <source>
        <strain evidence="2 3">Kin4-M</strain>
    </source>
</reference>
<feature type="transmembrane region" description="Helical" evidence="1">
    <location>
        <begin position="220"/>
        <end position="239"/>
    </location>
</feature>
<dbReference type="Proteomes" id="UP000000578">
    <property type="component" value="Chromosome"/>
</dbReference>
<sequence>MDYNIFINIVLSSFVVALASSLVTVSIKSFLKKVNMLEHLSGFVLASLIMSIPELLLIVFGNNIFNYKTPLYIITTSALFGVVFSMLIYYIKGKKEVSLKHIEGYLDLIVFALFLPFLAVVDGIITELDGLLLVLAYFLILLATLYESRGKKIDFSTFYNEISPILLGMVTMSLVINIVLYYVIRTNLSPNLVGLLLGLVSVVPQLVSALVSDKHTLEESVGSTITLLTLALGIIPLLYGEIKLKPTELSLIYLSIITSYMLLVAGKLGKIDKEEIIIMLIALFTYLVHAV</sequence>
<feature type="transmembrane region" description="Helical" evidence="1">
    <location>
        <begin position="130"/>
        <end position="146"/>
    </location>
</feature>
<feature type="transmembrane region" description="Helical" evidence="1">
    <location>
        <begin position="158"/>
        <end position="184"/>
    </location>
</feature>
<feature type="transmembrane region" description="Helical" evidence="1">
    <location>
        <begin position="190"/>
        <end position="211"/>
    </location>
</feature>
<evidence type="ECO:0000256" key="1">
    <source>
        <dbReference type="SAM" id="Phobius"/>
    </source>
</evidence>
<dbReference type="EnsemblBacteria" id="AAR39019">
    <property type="protein sequence ID" value="AAR39019"/>
    <property type="gene ID" value="NEQ164"/>
</dbReference>
<proteinExistence type="predicted"/>
<keyword evidence="1" id="KW-0812">Transmembrane</keyword>
<dbReference type="EMBL" id="AE017199">
    <property type="protein sequence ID" value="AAR39019.1"/>
    <property type="molecule type" value="Genomic_DNA"/>
</dbReference>
<gene>
    <name evidence="2" type="ordered locus">NEQ164</name>
</gene>
<keyword evidence="1" id="KW-1133">Transmembrane helix</keyword>
<dbReference type="BioCyc" id="NEQU228908:GJB6-176-MONOMER"/>
<name>Q74MM4_NANEQ</name>
<feature type="transmembrane region" description="Helical" evidence="1">
    <location>
        <begin position="43"/>
        <end position="65"/>
    </location>
</feature>
<dbReference type="STRING" id="228908.NEQ164"/>
<feature type="transmembrane region" description="Helical" evidence="1">
    <location>
        <begin position="71"/>
        <end position="92"/>
    </location>
</feature>
<dbReference type="AlphaFoldDB" id="Q74MM4"/>
<organism evidence="2 3">
    <name type="scientific">Nanoarchaeum equitans (strain Kin4-M)</name>
    <dbReference type="NCBI Taxonomy" id="228908"/>
    <lineage>
        <taxon>Archaea</taxon>
        <taxon>Nanobdellota</taxon>
        <taxon>Candidatus Nanoarchaeia</taxon>
        <taxon>Nanoarchaeales</taxon>
        <taxon>Nanoarchaeaceae</taxon>
        <taxon>Nanoarchaeum</taxon>
    </lineage>
</organism>
<dbReference type="KEGG" id="neq:NEQ164"/>
<accession>Q74MM4</accession>
<keyword evidence="1" id="KW-0472">Membrane</keyword>